<dbReference type="EMBL" id="CACVBM020001066">
    <property type="protein sequence ID" value="CAA7028285.1"/>
    <property type="molecule type" value="Genomic_DNA"/>
</dbReference>
<organism evidence="1 2">
    <name type="scientific">Microthlaspi erraticum</name>
    <dbReference type="NCBI Taxonomy" id="1685480"/>
    <lineage>
        <taxon>Eukaryota</taxon>
        <taxon>Viridiplantae</taxon>
        <taxon>Streptophyta</taxon>
        <taxon>Embryophyta</taxon>
        <taxon>Tracheophyta</taxon>
        <taxon>Spermatophyta</taxon>
        <taxon>Magnoliopsida</taxon>
        <taxon>eudicotyledons</taxon>
        <taxon>Gunneridae</taxon>
        <taxon>Pentapetalae</taxon>
        <taxon>rosids</taxon>
        <taxon>malvids</taxon>
        <taxon>Brassicales</taxon>
        <taxon>Brassicaceae</taxon>
        <taxon>Coluteocarpeae</taxon>
        <taxon>Microthlaspi</taxon>
    </lineage>
</organism>
<evidence type="ECO:0000313" key="1">
    <source>
        <dbReference type="EMBL" id="CAA7028285.1"/>
    </source>
</evidence>
<reference evidence="1" key="1">
    <citation type="submission" date="2020-01" db="EMBL/GenBank/DDBJ databases">
        <authorList>
            <person name="Mishra B."/>
        </authorList>
    </citation>
    <scope>NUCLEOTIDE SEQUENCE [LARGE SCALE GENOMIC DNA]</scope>
</reference>
<dbReference type="AlphaFoldDB" id="A0A6D2IDW9"/>
<name>A0A6D2IDW9_9BRAS</name>
<evidence type="ECO:0008006" key="3">
    <source>
        <dbReference type="Google" id="ProtNLM"/>
    </source>
</evidence>
<comment type="caution">
    <text evidence="1">The sequence shown here is derived from an EMBL/GenBank/DDBJ whole genome shotgun (WGS) entry which is preliminary data.</text>
</comment>
<sequence length="208" mass="23497">MLVEEIPNVAEETEDLGMIHRRSSRFSLLASLFSLTCFFHGNELRRQATAESFIQGINAELKQFDPSLYVASATAYGAFSNYNGSQTLIDSIFTHPVVNFSFKYLPVREPRCSDCRIERNASQDLDEEEGLSHVELKSDIYRDVDLEMQQVSNQRELSPILICTSDPDFELIIRRLKSLGFKVLLFANSDAEPSLLTSAHLCSTTLSF</sequence>
<evidence type="ECO:0000313" key="2">
    <source>
        <dbReference type="Proteomes" id="UP000467841"/>
    </source>
</evidence>
<proteinExistence type="predicted"/>
<protein>
    <recommendedName>
        <fullName evidence="3">NYN domain-containing protein</fullName>
    </recommendedName>
</protein>
<dbReference type="OrthoDB" id="10504310at2759"/>
<accession>A0A6D2IDW9</accession>
<dbReference type="Proteomes" id="UP000467841">
    <property type="component" value="Unassembled WGS sequence"/>
</dbReference>
<keyword evidence="2" id="KW-1185">Reference proteome</keyword>
<gene>
    <name evidence="1" type="ORF">MERR_LOCUS15520</name>
</gene>